<evidence type="ECO:0000259" key="11">
    <source>
        <dbReference type="Pfam" id="PF08674"/>
    </source>
</evidence>
<comment type="subcellular location">
    <subcellularLocation>
        <location evidence="1">Secreted</location>
    </subcellularLocation>
</comment>
<protein>
    <recommendedName>
        <fullName evidence="9">Carboxylic ester hydrolase</fullName>
        <ecNumber evidence="9">3.1.1.-</ecNumber>
    </recommendedName>
</protein>
<keyword evidence="6" id="KW-1015">Disulfide bond</keyword>
<dbReference type="AlphaFoldDB" id="A0A6F9D5G2"/>
<feature type="domain" description="Acetylcholinesterase tetramerisation" evidence="11">
    <location>
        <begin position="595"/>
        <end position="630"/>
    </location>
</feature>
<feature type="domain" description="Carboxylesterase type B" evidence="10">
    <location>
        <begin position="43"/>
        <end position="580"/>
    </location>
</feature>
<dbReference type="GO" id="GO:0019695">
    <property type="term" value="P:choline metabolic process"/>
    <property type="evidence" value="ECO:0007669"/>
    <property type="project" value="TreeGrafter"/>
</dbReference>
<dbReference type="SUPFAM" id="SSF53474">
    <property type="entry name" value="alpha/beta-Hydrolases"/>
    <property type="match status" value="1"/>
</dbReference>
<keyword evidence="5 9" id="KW-0378">Hydrolase</keyword>
<dbReference type="EC" id="3.1.1.-" evidence="9"/>
<dbReference type="Gene3D" id="3.40.50.1820">
    <property type="entry name" value="alpha/beta hydrolase"/>
    <property type="match status" value="1"/>
</dbReference>
<evidence type="ECO:0000256" key="3">
    <source>
        <dbReference type="ARBA" id="ARBA00022487"/>
    </source>
</evidence>
<name>A0A6F9D5G2_9ASCI</name>
<dbReference type="GO" id="GO:0003990">
    <property type="term" value="F:acetylcholinesterase activity"/>
    <property type="evidence" value="ECO:0007669"/>
    <property type="project" value="TreeGrafter"/>
</dbReference>
<organism evidence="12">
    <name type="scientific">Phallusia mammillata</name>
    <dbReference type="NCBI Taxonomy" id="59560"/>
    <lineage>
        <taxon>Eukaryota</taxon>
        <taxon>Metazoa</taxon>
        <taxon>Chordata</taxon>
        <taxon>Tunicata</taxon>
        <taxon>Ascidiacea</taxon>
        <taxon>Phlebobranchia</taxon>
        <taxon>Ascidiidae</taxon>
        <taxon>Phallusia</taxon>
    </lineage>
</organism>
<feature type="active site" description="Acyl-ester intermediate" evidence="8">
    <location>
        <position position="245"/>
    </location>
</feature>
<proteinExistence type="evidence at transcript level"/>
<dbReference type="EMBL" id="LR782650">
    <property type="protein sequence ID" value="CAB3219683.1"/>
    <property type="molecule type" value="mRNA"/>
</dbReference>
<evidence type="ECO:0000259" key="10">
    <source>
        <dbReference type="Pfam" id="PF00135"/>
    </source>
</evidence>
<dbReference type="CDD" id="cd00312">
    <property type="entry name" value="Esterase_lipase"/>
    <property type="match status" value="1"/>
</dbReference>
<evidence type="ECO:0000256" key="4">
    <source>
        <dbReference type="ARBA" id="ARBA00022525"/>
    </source>
</evidence>
<evidence type="ECO:0000256" key="6">
    <source>
        <dbReference type="ARBA" id="ARBA00023157"/>
    </source>
</evidence>
<dbReference type="InterPro" id="IPR014788">
    <property type="entry name" value="AChE_tetra"/>
</dbReference>
<dbReference type="InterPro" id="IPR019826">
    <property type="entry name" value="Carboxylesterase_B_AS"/>
</dbReference>
<reference evidence="12" key="1">
    <citation type="submission" date="2020-04" db="EMBL/GenBank/DDBJ databases">
        <authorList>
            <person name="Neveu A P."/>
        </authorList>
    </citation>
    <scope>NUCLEOTIDE SEQUENCE</scope>
    <source>
        <tissue evidence="12">Whole embryo</tissue>
    </source>
</reference>
<dbReference type="InterPro" id="IPR000997">
    <property type="entry name" value="Cholinesterase"/>
</dbReference>
<dbReference type="InterPro" id="IPR050654">
    <property type="entry name" value="AChE-related_enzymes"/>
</dbReference>
<keyword evidence="3" id="KW-0719">Serine esterase</keyword>
<accession>A0A6F9D5G2</accession>
<dbReference type="PANTHER" id="PTHR43918">
    <property type="entry name" value="ACETYLCHOLINESTERASE"/>
    <property type="match status" value="1"/>
</dbReference>
<evidence type="ECO:0000313" key="12">
    <source>
        <dbReference type="EMBL" id="CAB3219683.1"/>
    </source>
</evidence>
<feature type="chain" id="PRO_5026374040" description="Carboxylic ester hydrolase" evidence="9">
    <location>
        <begin position="37"/>
        <end position="632"/>
    </location>
</feature>
<dbReference type="InterPro" id="IPR019819">
    <property type="entry name" value="Carboxylesterase_B_CS"/>
</dbReference>
<evidence type="ECO:0000256" key="2">
    <source>
        <dbReference type="ARBA" id="ARBA00005964"/>
    </source>
</evidence>
<dbReference type="PANTHER" id="PTHR43918:SF12">
    <property type="entry name" value="ACETYLCHOLINESTERASE 1"/>
    <property type="match status" value="1"/>
</dbReference>
<dbReference type="PROSITE" id="PS00941">
    <property type="entry name" value="CARBOXYLESTERASE_B_2"/>
    <property type="match status" value="1"/>
</dbReference>
<dbReference type="PRINTS" id="PR00878">
    <property type="entry name" value="CHOLNESTRASE"/>
</dbReference>
<feature type="signal peptide" evidence="9">
    <location>
        <begin position="1"/>
        <end position="36"/>
    </location>
</feature>
<evidence type="ECO:0000256" key="1">
    <source>
        <dbReference type="ARBA" id="ARBA00004613"/>
    </source>
</evidence>
<keyword evidence="7" id="KW-0325">Glycoprotein</keyword>
<dbReference type="InterPro" id="IPR002018">
    <property type="entry name" value="CarbesteraseB"/>
</dbReference>
<comment type="similarity">
    <text evidence="2 9">Belongs to the type-B carboxylesterase/lipase family.</text>
</comment>
<gene>
    <name evidence="12" type="primary">Ache</name>
</gene>
<sequence>MKCPEYCCLLQDSTWNMRQLCFAGLLCLLLCNVVKASEQTVGPTARTTHGSVQGKFMSVDLGASGQREVSVFLGIPFGRPPVGELRFASPQPALSWDPDIRKAVEFGPTCIHDDDTYFPGFRGAEMWNSPNNKSEDCLYLNVWTPSDLSSYSQPLSVMVWIFGGSFFSGTPALPLYDGRYLAAEGDVVVVSVNYRLGPLGFMPPLAGEYPGNAGLLDQQLGLKWVRDNIRQFGGNPDDVTLFGESAGAASIGLHTVAPSSRGLFNRVIYQSGNQMTPWSTNTLDVALKRARQLAKNLSCPNTETSSEIELLTCLRSKTAQEVFGASWITAEIFDFPFVPVHGTAFLPLSPQEVTKQGQHAPVDVLAGYNTNEGSYFNIYTCPGFNISTDSLITRDEYIKGIELCGLRTNAMGRSATAFLYADWSNPNNPAQYRDALDRIVADFHIDCPTKSMVKLHSQHFSNRRVYLYHFDYRISNNAWPSWAGVMHGYEIELIFGLPFFGDFSYASGYDDVDRLVSRRMMRYWTNFAKYGDPNGDLDETLESDEYWSPFDSSRQQYLEISAHEDIIRSPLTYPMQCAFWEDYIPGLNLATSEMDEIETEWKMGFHRWSQSMDSWDRAFRSYSRDEKSRCQD</sequence>
<dbReference type="GO" id="GO:0005886">
    <property type="term" value="C:plasma membrane"/>
    <property type="evidence" value="ECO:0007669"/>
    <property type="project" value="TreeGrafter"/>
</dbReference>
<dbReference type="InterPro" id="IPR029058">
    <property type="entry name" value="AB_hydrolase_fold"/>
</dbReference>
<feature type="active site" description="Charge relay system" evidence="8">
    <location>
        <position position="372"/>
    </location>
</feature>
<evidence type="ECO:0000256" key="7">
    <source>
        <dbReference type="ARBA" id="ARBA00023180"/>
    </source>
</evidence>
<evidence type="ECO:0000256" key="8">
    <source>
        <dbReference type="PIRSR" id="PIRSR600997-1"/>
    </source>
</evidence>
<dbReference type="GO" id="GO:0006581">
    <property type="term" value="P:acetylcholine catabolic process"/>
    <property type="evidence" value="ECO:0007669"/>
    <property type="project" value="TreeGrafter"/>
</dbReference>
<dbReference type="GO" id="GO:0005615">
    <property type="term" value="C:extracellular space"/>
    <property type="evidence" value="ECO:0007669"/>
    <property type="project" value="TreeGrafter"/>
</dbReference>
<feature type="active site" description="Charge relay system" evidence="8">
    <location>
        <position position="487"/>
    </location>
</feature>
<keyword evidence="9" id="KW-0732">Signal</keyword>
<evidence type="ECO:0000256" key="9">
    <source>
        <dbReference type="RuleBase" id="RU361235"/>
    </source>
</evidence>
<dbReference type="Pfam" id="PF08674">
    <property type="entry name" value="AChE_tetra"/>
    <property type="match status" value="1"/>
</dbReference>
<evidence type="ECO:0000256" key="5">
    <source>
        <dbReference type="ARBA" id="ARBA00022801"/>
    </source>
</evidence>
<dbReference type="PROSITE" id="PS00122">
    <property type="entry name" value="CARBOXYLESTERASE_B_1"/>
    <property type="match status" value="1"/>
</dbReference>
<keyword evidence="4" id="KW-0964">Secreted</keyword>
<dbReference type="Pfam" id="PF00135">
    <property type="entry name" value="COesterase"/>
    <property type="match status" value="1"/>
</dbReference>
<dbReference type="FunFam" id="3.40.50.1820:FF:000029">
    <property type="entry name" value="Acetylcholinesterase"/>
    <property type="match status" value="1"/>
</dbReference>